<feature type="domain" description="Helicase MOV-10-like beta-barrel" evidence="14">
    <location>
        <begin position="334"/>
        <end position="414"/>
    </location>
</feature>
<evidence type="ECO:0000256" key="2">
    <source>
        <dbReference type="ARBA" id="ARBA00005601"/>
    </source>
</evidence>
<dbReference type="GO" id="GO:0036464">
    <property type="term" value="C:cytoplasmic ribonucleoprotein granule"/>
    <property type="evidence" value="ECO:0007669"/>
    <property type="project" value="UniProtKB-SubCell"/>
</dbReference>
<dbReference type="FunFam" id="3.40.50.300:FF:000608">
    <property type="entry name" value="Mov10 RISC complex RNA helicase"/>
    <property type="match status" value="1"/>
</dbReference>
<keyword evidence="8" id="KW-0067">ATP-binding</keyword>
<feature type="domain" description="DNA2/NAM7 helicase helicase" evidence="12">
    <location>
        <begin position="581"/>
        <end position="652"/>
    </location>
</feature>
<dbReference type="Gene3D" id="3.40.50.300">
    <property type="entry name" value="P-loop containing nucleotide triphosphate hydrolases"/>
    <property type="match status" value="2"/>
</dbReference>
<evidence type="ECO:0000259" key="14">
    <source>
        <dbReference type="Pfam" id="PF21634"/>
    </source>
</evidence>
<dbReference type="Pfam" id="PF13087">
    <property type="entry name" value="AAA_12"/>
    <property type="match status" value="1"/>
</dbReference>
<evidence type="ECO:0000256" key="4">
    <source>
        <dbReference type="ARBA" id="ARBA00022490"/>
    </source>
</evidence>
<keyword evidence="5" id="KW-0547">Nucleotide-binding</keyword>
<dbReference type="CDD" id="cd18808">
    <property type="entry name" value="SF1_C_Upf1"/>
    <property type="match status" value="1"/>
</dbReference>
<keyword evidence="16" id="KW-1185">Reference proteome</keyword>
<dbReference type="GO" id="GO:0031047">
    <property type="term" value="P:regulatory ncRNA-mediated gene silencing"/>
    <property type="evidence" value="ECO:0007669"/>
    <property type="project" value="UniProtKB-KW"/>
</dbReference>
<dbReference type="InterPro" id="IPR026122">
    <property type="entry name" value="MOV-10/SDE3_DEXXQ/H-box"/>
</dbReference>
<keyword evidence="9" id="KW-0694">RNA-binding</keyword>
<dbReference type="EMBL" id="KZ302159">
    <property type="protein sequence ID" value="PFH46787.1"/>
    <property type="molecule type" value="Genomic_DNA"/>
</dbReference>
<dbReference type="STRING" id="703135.A0A2A9NEV2"/>
<organism evidence="15 16">
    <name type="scientific">Amanita thiersii Skay4041</name>
    <dbReference type="NCBI Taxonomy" id="703135"/>
    <lineage>
        <taxon>Eukaryota</taxon>
        <taxon>Fungi</taxon>
        <taxon>Dikarya</taxon>
        <taxon>Basidiomycota</taxon>
        <taxon>Agaricomycotina</taxon>
        <taxon>Agaricomycetes</taxon>
        <taxon>Agaricomycetidae</taxon>
        <taxon>Agaricales</taxon>
        <taxon>Pluteineae</taxon>
        <taxon>Amanitaceae</taxon>
        <taxon>Amanita</taxon>
    </lineage>
</organism>
<dbReference type="SUPFAM" id="SSF52540">
    <property type="entry name" value="P-loop containing nucleoside triphosphate hydrolases"/>
    <property type="match status" value="1"/>
</dbReference>
<name>A0A2A9NEV2_9AGAR</name>
<reference evidence="15 16" key="1">
    <citation type="submission" date="2014-02" db="EMBL/GenBank/DDBJ databases">
        <title>Transposable element dynamics among asymbiotic and ectomycorrhizal Amanita fungi.</title>
        <authorList>
            <consortium name="DOE Joint Genome Institute"/>
            <person name="Hess J."/>
            <person name="Skrede I."/>
            <person name="Wolfe B."/>
            <person name="LaButti K."/>
            <person name="Ohm R.A."/>
            <person name="Grigoriev I.V."/>
            <person name="Pringle A."/>
        </authorList>
    </citation>
    <scope>NUCLEOTIDE SEQUENCE [LARGE SCALE GENOMIC DNA]</scope>
    <source>
        <strain evidence="15 16">SKay4041</strain>
    </source>
</reference>
<dbReference type="GO" id="GO:0032574">
    <property type="term" value="F:5'-3' RNA helicase activity"/>
    <property type="evidence" value="ECO:0007669"/>
    <property type="project" value="InterPro"/>
</dbReference>
<dbReference type="InterPro" id="IPR027417">
    <property type="entry name" value="P-loop_NTPase"/>
</dbReference>
<evidence type="ECO:0000259" key="12">
    <source>
        <dbReference type="Pfam" id="PF13086"/>
    </source>
</evidence>
<evidence type="ECO:0000256" key="6">
    <source>
        <dbReference type="ARBA" id="ARBA00022801"/>
    </source>
</evidence>
<dbReference type="InterPro" id="IPR049080">
    <property type="entry name" value="MOV-10-like_beta-barrel"/>
</dbReference>
<dbReference type="InterPro" id="IPR047187">
    <property type="entry name" value="SF1_C_Upf1"/>
</dbReference>
<dbReference type="Pfam" id="PF21634">
    <property type="entry name" value="MOV-10_beta-barrel"/>
    <property type="match status" value="1"/>
</dbReference>
<evidence type="ECO:0000256" key="5">
    <source>
        <dbReference type="ARBA" id="ARBA00022741"/>
    </source>
</evidence>
<evidence type="ECO:0000256" key="1">
    <source>
        <dbReference type="ARBA" id="ARBA00004331"/>
    </source>
</evidence>
<sequence length="973" mass="110526">MTSPGHVKRAASKHLAVFCPVCEINVGFRFWKSHIAGHKHQKRSKRKSTSPDVDPQQAVNTAYATYCEQCGVLVPPRDWNKHVQKFRHRQKESYTAYRAALDEAEKNKNGVIVEGDLDFDIVDPTQWNNNVKRELVLKTTTPNLKVNLVSLKLTSARGLTVINNSVFTVTPDSNDRSITPRSSIKLVVKLIQCHIGRYEDRLELMLEDVQLKRQFMISRSVRAIIGNKADHENLKAKAPYVPQKRTDRKLEKTVVEGVRPPSLNAIPYVGKLPRALIPRALSDVLGSKDNYGDTIKRIHRLFMPAILDSDSFGRHWRTLLWIEEQKMEQDLERYDIFNANLTRHEGSYYVEVPGLAEKRPSVLIGDRILVQPHGGPEGHWYEGFVHFVRQKEIGLRFHQSFRGWNQQQLYHVRFKLNRIPLRRQHHAMDLVFQEDRVLFPLDTHVPARPRDLVSRLYNENIASNARQMQAVSSIVKLPPGSPPFVVFGPFGTGKTSTIIEAMLQVLNSNPQARVLACAPSNSAADLLVTKLRSHLDKEIMFRFNAPSRLRIKVPDDVMEYSYIKDDPHSDIRPFGVPMFRIKRFRVVVSTCGSASFAAGIGMPRGHFTHIFIDEAGQATEPEALLSVKTIADPNTNVVLSGDPKQLGPIIRSPIARELGLQVSYLERLMNRDAYDIKGYSGNTYVVLFDAASCLPDLIVAILQSVIKLLQNYRSHPAILKFPNEQFYGGELQGCAEAEKITRYLHCPLLPDPKFPIIFHAVYGKDDREASSPSFFNIDEALQIKQYVGVLRSSKEFKTSETDIGIIAPYHAQVLKVRAALRGYADEIKVGSVEEFQGQERPIIMISTVRSSKEFIEYDLRHTLGFVANPRRFNVAITRTQALLIIVGDPQVLSIDPMWRSFLNYIYNNNGWKGPSPDWDTTAPVDPEGKYDEIVREHAQLDMNEFARKMEEFTLDGVEEDDGGGVDQPWRETE</sequence>
<protein>
    <recommendedName>
        <fullName evidence="3">RNA helicase</fullName>
        <ecNumber evidence="3">3.6.4.13</ecNumber>
    </recommendedName>
</protein>
<evidence type="ECO:0000256" key="8">
    <source>
        <dbReference type="ARBA" id="ARBA00022840"/>
    </source>
</evidence>
<evidence type="ECO:0000256" key="7">
    <source>
        <dbReference type="ARBA" id="ARBA00022806"/>
    </source>
</evidence>
<keyword evidence="4" id="KW-0963">Cytoplasm</keyword>
<dbReference type="EC" id="3.6.4.13" evidence="3"/>
<evidence type="ECO:0000259" key="13">
    <source>
        <dbReference type="Pfam" id="PF13087"/>
    </source>
</evidence>
<dbReference type="GO" id="GO:0005524">
    <property type="term" value="F:ATP binding"/>
    <property type="evidence" value="ECO:0007669"/>
    <property type="project" value="UniProtKB-KW"/>
</dbReference>
<dbReference type="OrthoDB" id="6513042at2759"/>
<dbReference type="AlphaFoldDB" id="A0A2A9NEV2"/>
<keyword evidence="6" id="KW-0378">Hydrolase</keyword>
<dbReference type="InterPro" id="IPR041679">
    <property type="entry name" value="DNA2/NAM7-like_C"/>
</dbReference>
<dbReference type="Pfam" id="PF13086">
    <property type="entry name" value="AAA_11"/>
    <property type="match status" value="2"/>
</dbReference>
<evidence type="ECO:0000313" key="16">
    <source>
        <dbReference type="Proteomes" id="UP000242287"/>
    </source>
</evidence>
<accession>A0A2A9NEV2</accession>
<evidence type="ECO:0000313" key="15">
    <source>
        <dbReference type="EMBL" id="PFH46787.1"/>
    </source>
</evidence>
<gene>
    <name evidence="15" type="ORF">AMATHDRAFT_7405</name>
</gene>
<dbReference type="CDD" id="cd18038">
    <property type="entry name" value="DEXXQc_Helz-like"/>
    <property type="match status" value="1"/>
</dbReference>
<keyword evidence="7" id="KW-0347">Helicase</keyword>
<comment type="similarity">
    <text evidence="2">Belongs to the DNA2/NAM7 helicase family. SDE3 subfamily.</text>
</comment>
<comment type="subcellular location">
    <subcellularLocation>
        <location evidence="1">Cytoplasm</location>
        <location evidence="1">Cytoplasmic ribonucleoprotein granule</location>
    </subcellularLocation>
</comment>
<dbReference type="PANTHER" id="PTHR45418">
    <property type="entry name" value="CANCER/TESTIS ANTIGEN 55"/>
    <property type="match status" value="1"/>
</dbReference>
<evidence type="ECO:0000256" key="10">
    <source>
        <dbReference type="ARBA" id="ARBA00023158"/>
    </source>
</evidence>
<dbReference type="PANTHER" id="PTHR45418:SF1">
    <property type="entry name" value="CANCER_TESTIS ANTIGEN 55"/>
    <property type="match status" value="1"/>
</dbReference>
<keyword evidence="10" id="KW-0943">RNA-mediated gene silencing</keyword>
<evidence type="ECO:0000256" key="11">
    <source>
        <dbReference type="ARBA" id="ARBA00047984"/>
    </source>
</evidence>
<comment type="catalytic activity">
    <reaction evidence="11">
        <text>ATP + H2O = ADP + phosphate + H(+)</text>
        <dbReference type="Rhea" id="RHEA:13065"/>
        <dbReference type="ChEBI" id="CHEBI:15377"/>
        <dbReference type="ChEBI" id="CHEBI:15378"/>
        <dbReference type="ChEBI" id="CHEBI:30616"/>
        <dbReference type="ChEBI" id="CHEBI:43474"/>
        <dbReference type="ChEBI" id="CHEBI:456216"/>
        <dbReference type="EC" id="3.6.4.13"/>
    </reaction>
</comment>
<dbReference type="InterPro" id="IPR041677">
    <property type="entry name" value="DNA2/NAM7_AAA_11"/>
</dbReference>
<evidence type="ECO:0000256" key="3">
    <source>
        <dbReference type="ARBA" id="ARBA00012552"/>
    </source>
</evidence>
<evidence type="ECO:0000256" key="9">
    <source>
        <dbReference type="ARBA" id="ARBA00022884"/>
    </source>
</evidence>
<feature type="domain" description="DNA2/NAM7 helicase-like C-terminal" evidence="13">
    <location>
        <begin position="703"/>
        <end position="889"/>
    </location>
</feature>
<feature type="domain" description="DNA2/NAM7 helicase helicase" evidence="12">
    <location>
        <begin position="463"/>
        <end position="555"/>
    </location>
</feature>
<dbReference type="Proteomes" id="UP000242287">
    <property type="component" value="Unassembled WGS sequence"/>
</dbReference>
<dbReference type="GO" id="GO:0003723">
    <property type="term" value="F:RNA binding"/>
    <property type="evidence" value="ECO:0007669"/>
    <property type="project" value="UniProtKB-KW"/>
</dbReference>
<dbReference type="GO" id="GO:0016787">
    <property type="term" value="F:hydrolase activity"/>
    <property type="evidence" value="ECO:0007669"/>
    <property type="project" value="UniProtKB-KW"/>
</dbReference>
<proteinExistence type="inferred from homology"/>